<dbReference type="GO" id="GO:0047575">
    <property type="term" value="F:4-carboxymuconolactone decarboxylase activity"/>
    <property type="evidence" value="ECO:0007669"/>
    <property type="project" value="UniProtKB-EC"/>
</dbReference>
<dbReference type="AlphaFoldDB" id="A0A7W8V4H7"/>
<dbReference type="Gene3D" id="1.20.1290.10">
    <property type="entry name" value="AhpD-like"/>
    <property type="match status" value="1"/>
</dbReference>
<gene>
    <name evidence="2" type="ORF">HDG40_000774</name>
</gene>
<accession>A0A7W8V4H7</accession>
<dbReference type="OrthoDB" id="9802489at2"/>
<reference evidence="2 3" key="1">
    <citation type="submission" date="2020-08" db="EMBL/GenBank/DDBJ databases">
        <title>Genomic Encyclopedia of Type Strains, Phase IV (KMG-V): Genome sequencing to study the core and pangenomes of soil and plant-associated prokaryotes.</title>
        <authorList>
            <person name="Whitman W."/>
        </authorList>
    </citation>
    <scope>NUCLEOTIDE SEQUENCE [LARGE SCALE GENOMIC DNA]</scope>
    <source>
        <strain evidence="2 3">JPY158</strain>
    </source>
</reference>
<dbReference type="EC" id="4.1.1.44" evidence="2"/>
<keyword evidence="2" id="KW-0456">Lyase</keyword>
<dbReference type="EMBL" id="JACHDD010000001">
    <property type="protein sequence ID" value="MBB5422633.1"/>
    <property type="molecule type" value="Genomic_DNA"/>
</dbReference>
<dbReference type="InterPro" id="IPR003779">
    <property type="entry name" value="CMD-like"/>
</dbReference>
<feature type="domain" description="Carboxymuconolactone decarboxylase-like" evidence="1">
    <location>
        <begin position="192"/>
        <end position="275"/>
    </location>
</feature>
<name>A0A7W8V4H7_PARAM</name>
<evidence type="ECO:0000259" key="1">
    <source>
        <dbReference type="Pfam" id="PF02627"/>
    </source>
</evidence>
<dbReference type="InterPro" id="IPR029032">
    <property type="entry name" value="AhpD-like"/>
</dbReference>
<organism evidence="2 3">
    <name type="scientific">Paraburkholderia atlantica</name>
    <dbReference type="NCBI Taxonomy" id="2654982"/>
    <lineage>
        <taxon>Bacteria</taxon>
        <taxon>Pseudomonadati</taxon>
        <taxon>Pseudomonadota</taxon>
        <taxon>Betaproteobacteria</taxon>
        <taxon>Burkholderiales</taxon>
        <taxon>Burkholderiaceae</taxon>
        <taxon>Paraburkholderia</taxon>
    </lineage>
</organism>
<proteinExistence type="predicted"/>
<dbReference type="Proteomes" id="UP000592780">
    <property type="component" value="Unassembled WGS sequence"/>
</dbReference>
<dbReference type="GO" id="GO:0051920">
    <property type="term" value="F:peroxiredoxin activity"/>
    <property type="evidence" value="ECO:0007669"/>
    <property type="project" value="InterPro"/>
</dbReference>
<dbReference type="InterPro" id="IPR052512">
    <property type="entry name" value="4CMD/NDH-1_regulator"/>
</dbReference>
<protein>
    <submittedName>
        <fullName evidence="2">4-carboxymuconolactone decarboxylase</fullName>
        <ecNumber evidence="2">4.1.1.44</ecNumber>
    </submittedName>
</protein>
<sequence length="284" mass="31156">MARTSPGSNRSRTNDTVARGRWLKRMPSLAAAGAVTILIPACAHMQRSEMMQEPSSLTDLKSVSPALEHYTTDTVLNGLWKRPQLSPRDRSIVTLSVLIARNQTVEMPFYSRLALDNGVKPAEISEIITHLAFYSGWANATAASAIVKPIFDERGIGVDQLPRADVALLPLNEVAEKQRAQTVEENFGAVAPGVVQYTTDVLFRDLWLRPGLAPRDRSLVTVSALVANGQVAQIPYHLNRAMDNGLTRDEASEMLTQLAFYAGWPNVFSALPVFKDVISKRATS</sequence>
<dbReference type="SUPFAM" id="SSF69118">
    <property type="entry name" value="AhpD-like"/>
    <property type="match status" value="1"/>
</dbReference>
<feature type="domain" description="Carboxymuconolactone decarboxylase-like" evidence="1">
    <location>
        <begin position="68"/>
        <end position="148"/>
    </location>
</feature>
<dbReference type="Pfam" id="PF02627">
    <property type="entry name" value="CMD"/>
    <property type="match status" value="2"/>
</dbReference>
<dbReference type="PANTHER" id="PTHR33570:SF9">
    <property type="entry name" value="BLL4600 PROTEIN"/>
    <property type="match status" value="1"/>
</dbReference>
<dbReference type="PANTHER" id="PTHR33570">
    <property type="entry name" value="4-CARBOXYMUCONOLACTONE DECARBOXYLASE FAMILY PROTEIN"/>
    <property type="match status" value="1"/>
</dbReference>
<keyword evidence="3" id="KW-1185">Reference proteome</keyword>
<comment type="caution">
    <text evidence="2">The sequence shown here is derived from an EMBL/GenBank/DDBJ whole genome shotgun (WGS) entry which is preliminary data.</text>
</comment>
<evidence type="ECO:0000313" key="3">
    <source>
        <dbReference type="Proteomes" id="UP000592780"/>
    </source>
</evidence>
<evidence type="ECO:0000313" key="2">
    <source>
        <dbReference type="EMBL" id="MBB5422633.1"/>
    </source>
</evidence>